<sequence length="111" mass="12315">MSAVKYFYKGQDTDFIIFVESIEGVENYLKDPSISKLTSVVELFKVFTNRQGDGAEGELGEVSNAQLENEFGKGIKIEQAIDRILREGSVNGKGNVNSHKFTSTNDSHSTY</sequence>
<evidence type="ECO:0000259" key="2">
    <source>
        <dbReference type="Pfam" id="PF01172"/>
    </source>
</evidence>
<name>A0A1G4MBI8_LACFM</name>
<dbReference type="InterPro" id="IPR019783">
    <property type="entry name" value="SDO1/SBDS_N"/>
</dbReference>
<dbReference type="InterPro" id="IPR036786">
    <property type="entry name" value="Ribosome_mat_SBDS_N_sf"/>
</dbReference>
<dbReference type="OMA" id="HYKGKDD"/>
<dbReference type="SUPFAM" id="SSF89895">
    <property type="entry name" value="FYSH domain"/>
    <property type="match status" value="1"/>
</dbReference>
<evidence type="ECO:0000256" key="1">
    <source>
        <dbReference type="SAM" id="MobiDB-lite"/>
    </source>
</evidence>
<evidence type="ECO:0000313" key="4">
    <source>
        <dbReference type="Proteomes" id="UP000190831"/>
    </source>
</evidence>
<dbReference type="AlphaFoldDB" id="A0A1G4MBI8"/>
<feature type="region of interest" description="Disordered" evidence="1">
    <location>
        <begin position="89"/>
        <end position="111"/>
    </location>
</feature>
<evidence type="ECO:0000313" key="3">
    <source>
        <dbReference type="EMBL" id="SCW01212.1"/>
    </source>
</evidence>
<reference evidence="3 4" key="1">
    <citation type="submission" date="2016-03" db="EMBL/GenBank/DDBJ databases">
        <authorList>
            <person name="Devillers H."/>
        </authorList>
    </citation>
    <scope>NUCLEOTIDE SEQUENCE [LARGE SCALE GENOMIC DNA]</scope>
    <source>
        <strain evidence="3">CBS 6772</strain>
    </source>
</reference>
<dbReference type="Proteomes" id="UP000190831">
    <property type="component" value="Chromosome D"/>
</dbReference>
<dbReference type="EMBL" id="LT598492">
    <property type="protein sequence ID" value="SCW01212.1"/>
    <property type="molecule type" value="Genomic_DNA"/>
</dbReference>
<organism evidence="3 4">
    <name type="scientific">Lachancea fermentati</name>
    <name type="common">Zygosaccharomyces fermentati</name>
    <dbReference type="NCBI Taxonomy" id="4955"/>
    <lineage>
        <taxon>Eukaryota</taxon>
        <taxon>Fungi</taxon>
        <taxon>Dikarya</taxon>
        <taxon>Ascomycota</taxon>
        <taxon>Saccharomycotina</taxon>
        <taxon>Saccharomycetes</taxon>
        <taxon>Saccharomycetales</taxon>
        <taxon>Saccharomycetaceae</taxon>
        <taxon>Lachancea</taxon>
    </lineage>
</organism>
<keyword evidence="4" id="KW-1185">Reference proteome</keyword>
<proteinExistence type="predicted"/>
<dbReference type="Gene3D" id="3.30.1250.10">
    <property type="entry name" value="Ribosome maturation protein SBDS, N-terminal domain"/>
    <property type="match status" value="1"/>
</dbReference>
<feature type="domain" description="Ribosome maturation protein SDO1/SBDS N-terminal" evidence="2">
    <location>
        <begin position="3"/>
        <end position="92"/>
    </location>
</feature>
<feature type="compositionally biased region" description="Polar residues" evidence="1">
    <location>
        <begin position="92"/>
        <end position="111"/>
    </location>
</feature>
<protein>
    <submittedName>
        <fullName evidence="3">LAFE_0D07558g1_1</fullName>
    </submittedName>
</protein>
<dbReference type="STRING" id="4955.A0A1G4MBI8"/>
<accession>A0A1G4MBI8</accession>
<dbReference type="Pfam" id="PF01172">
    <property type="entry name" value="SBDS_N"/>
    <property type="match status" value="1"/>
</dbReference>
<gene>
    <name evidence="3" type="ORF">LAFE_0D07558G</name>
</gene>
<dbReference type="OrthoDB" id="2567806at2759"/>